<dbReference type="InterPro" id="IPR013766">
    <property type="entry name" value="Thioredoxin_domain"/>
</dbReference>
<protein>
    <submittedName>
        <fullName evidence="7">TlpA family protein disulfide reductase</fullName>
    </submittedName>
</protein>
<reference evidence="7 8" key="1">
    <citation type="submission" date="2018-02" db="EMBL/GenBank/DDBJ databases">
        <title>Genome sequencing of Solimonas sp. HR-BB.</title>
        <authorList>
            <person name="Lee Y."/>
            <person name="Jeon C.O."/>
        </authorList>
    </citation>
    <scope>NUCLEOTIDE SEQUENCE [LARGE SCALE GENOMIC DNA]</scope>
    <source>
        <strain evidence="7 8">HR-BB</strain>
    </source>
</reference>
<evidence type="ECO:0000256" key="3">
    <source>
        <dbReference type="ARBA" id="ARBA00023157"/>
    </source>
</evidence>
<dbReference type="PANTHER" id="PTHR42852">
    <property type="entry name" value="THIOL:DISULFIDE INTERCHANGE PROTEIN DSBE"/>
    <property type="match status" value="1"/>
</dbReference>
<evidence type="ECO:0000313" key="7">
    <source>
        <dbReference type="EMBL" id="PPE72589.1"/>
    </source>
</evidence>
<dbReference type="GO" id="GO:0030313">
    <property type="term" value="C:cell envelope"/>
    <property type="evidence" value="ECO:0007669"/>
    <property type="project" value="UniProtKB-SubCell"/>
</dbReference>
<sequence>MPKLLSAALLALACALPAQAATIGDMAPEAAGVVLSGPEGIKLSQLKGRVVIVDFWASWCGPCIQAMPELDAMRADLHKKGYGDKFEVLGVSIDRNVEDARRFAKARPVTYPLVVDQLGFAPRFYEVWRLPATYLVAQDGRISMVYHGYGAGFTEDLKQRVIALMNKK</sequence>
<keyword evidence="8" id="KW-1185">Reference proteome</keyword>
<name>A0A2S5TC57_9GAMM</name>
<keyword evidence="5" id="KW-0732">Signal</keyword>
<dbReference type="PROSITE" id="PS51352">
    <property type="entry name" value="THIOREDOXIN_2"/>
    <property type="match status" value="1"/>
</dbReference>
<dbReference type="Pfam" id="PF00578">
    <property type="entry name" value="AhpC-TSA"/>
    <property type="match status" value="1"/>
</dbReference>
<gene>
    <name evidence="7" type="ORF">C3942_17575</name>
</gene>
<dbReference type="InterPro" id="IPR036249">
    <property type="entry name" value="Thioredoxin-like_sf"/>
</dbReference>
<dbReference type="Proteomes" id="UP000238220">
    <property type="component" value="Unassembled WGS sequence"/>
</dbReference>
<evidence type="ECO:0000256" key="5">
    <source>
        <dbReference type="SAM" id="SignalP"/>
    </source>
</evidence>
<evidence type="ECO:0000313" key="8">
    <source>
        <dbReference type="Proteomes" id="UP000238220"/>
    </source>
</evidence>
<dbReference type="OrthoDB" id="9799347at2"/>
<organism evidence="7 8">
    <name type="scientific">Solimonas fluminis</name>
    <dbReference type="NCBI Taxonomy" id="2086571"/>
    <lineage>
        <taxon>Bacteria</taxon>
        <taxon>Pseudomonadati</taxon>
        <taxon>Pseudomonadota</taxon>
        <taxon>Gammaproteobacteria</taxon>
        <taxon>Nevskiales</taxon>
        <taxon>Nevskiaceae</taxon>
        <taxon>Solimonas</taxon>
    </lineage>
</organism>
<dbReference type="InterPro" id="IPR000866">
    <property type="entry name" value="AhpC/TSA"/>
</dbReference>
<dbReference type="EMBL" id="PSNW01000011">
    <property type="protein sequence ID" value="PPE72589.1"/>
    <property type="molecule type" value="Genomic_DNA"/>
</dbReference>
<dbReference type="AlphaFoldDB" id="A0A2S5TC57"/>
<dbReference type="SUPFAM" id="SSF52833">
    <property type="entry name" value="Thioredoxin-like"/>
    <property type="match status" value="1"/>
</dbReference>
<evidence type="ECO:0000256" key="2">
    <source>
        <dbReference type="ARBA" id="ARBA00022748"/>
    </source>
</evidence>
<keyword evidence="2" id="KW-0201">Cytochrome c-type biogenesis</keyword>
<dbReference type="Gene3D" id="3.40.30.10">
    <property type="entry name" value="Glutaredoxin"/>
    <property type="match status" value="1"/>
</dbReference>
<feature type="signal peptide" evidence="5">
    <location>
        <begin position="1"/>
        <end position="20"/>
    </location>
</feature>
<keyword evidence="4" id="KW-0676">Redox-active center</keyword>
<dbReference type="GO" id="GO:0017004">
    <property type="term" value="P:cytochrome complex assembly"/>
    <property type="evidence" value="ECO:0007669"/>
    <property type="project" value="UniProtKB-KW"/>
</dbReference>
<keyword evidence="3" id="KW-1015">Disulfide bond</keyword>
<dbReference type="PANTHER" id="PTHR42852:SF6">
    <property type="entry name" value="THIOL:DISULFIDE INTERCHANGE PROTEIN DSBE"/>
    <property type="match status" value="1"/>
</dbReference>
<feature type="chain" id="PRO_5015682817" evidence="5">
    <location>
        <begin position="21"/>
        <end position="168"/>
    </location>
</feature>
<evidence type="ECO:0000259" key="6">
    <source>
        <dbReference type="PROSITE" id="PS51352"/>
    </source>
</evidence>
<dbReference type="CDD" id="cd02966">
    <property type="entry name" value="TlpA_like_family"/>
    <property type="match status" value="1"/>
</dbReference>
<dbReference type="GO" id="GO:0016209">
    <property type="term" value="F:antioxidant activity"/>
    <property type="evidence" value="ECO:0007669"/>
    <property type="project" value="InterPro"/>
</dbReference>
<comment type="subcellular location">
    <subcellularLocation>
        <location evidence="1">Cell envelope</location>
    </subcellularLocation>
</comment>
<accession>A0A2S5TC57</accession>
<dbReference type="RefSeq" id="WP_104231675.1">
    <property type="nucleotide sequence ID" value="NZ_PSNW01000011.1"/>
</dbReference>
<comment type="caution">
    <text evidence="7">The sequence shown here is derived from an EMBL/GenBank/DDBJ whole genome shotgun (WGS) entry which is preliminary data.</text>
</comment>
<dbReference type="GO" id="GO:0016491">
    <property type="term" value="F:oxidoreductase activity"/>
    <property type="evidence" value="ECO:0007669"/>
    <property type="project" value="InterPro"/>
</dbReference>
<feature type="domain" description="Thioredoxin" evidence="6">
    <location>
        <begin position="21"/>
        <end position="166"/>
    </location>
</feature>
<proteinExistence type="predicted"/>
<dbReference type="InterPro" id="IPR050553">
    <property type="entry name" value="Thioredoxin_ResA/DsbE_sf"/>
</dbReference>
<evidence type="ECO:0000256" key="4">
    <source>
        <dbReference type="ARBA" id="ARBA00023284"/>
    </source>
</evidence>
<evidence type="ECO:0000256" key="1">
    <source>
        <dbReference type="ARBA" id="ARBA00004196"/>
    </source>
</evidence>